<reference evidence="1 2" key="1">
    <citation type="journal article" date="2019" name="Nat. Plants">
        <title>Genome sequencing of Musa balbisiana reveals subgenome evolution and function divergence in polyploid bananas.</title>
        <authorList>
            <person name="Yao X."/>
        </authorList>
    </citation>
    <scope>NUCLEOTIDE SEQUENCE [LARGE SCALE GENOMIC DNA]</scope>
    <source>
        <strain evidence="2">cv. DH-PKW</strain>
        <tissue evidence="1">Leaves</tissue>
    </source>
</reference>
<evidence type="ECO:0000313" key="2">
    <source>
        <dbReference type="Proteomes" id="UP000317650"/>
    </source>
</evidence>
<comment type="caution">
    <text evidence="1">The sequence shown here is derived from an EMBL/GenBank/DDBJ whole genome shotgun (WGS) entry which is preliminary data.</text>
</comment>
<dbReference type="AlphaFoldDB" id="A0A4S8IXM8"/>
<proteinExistence type="predicted"/>
<accession>A0A4S8IXM8</accession>
<gene>
    <name evidence="1" type="ORF">C4D60_Mb10t11210</name>
</gene>
<keyword evidence="2" id="KW-1185">Reference proteome</keyword>
<name>A0A4S8IXM8_MUSBA</name>
<protein>
    <submittedName>
        <fullName evidence="1">Uncharacterized protein</fullName>
    </submittedName>
</protein>
<dbReference type="EMBL" id="PYDT01000008">
    <property type="protein sequence ID" value="THU53134.1"/>
    <property type="molecule type" value="Genomic_DNA"/>
</dbReference>
<evidence type="ECO:0000313" key="1">
    <source>
        <dbReference type="EMBL" id="THU53134.1"/>
    </source>
</evidence>
<sequence length="82" mass="9486">MEAIHCMQRRKIRLLKATTRLALSVCLLVERRVPAHVTLDCSLCHERPVFLQQIKTRFCSFVDTSFYPENLAQGDPTLLENI</sequence>
<dbReference type="Proteomes" id="UP000317650">
    <property type="component" value="Chromosome 10"/>
</dbReference>
<organism evidence="1 2">
    <name type="scientific">Musa balbisiana</name>
    <name type="common">Banana</name>
    <dbReference type="NCBI Taxonomy" id="52838"/>
    <lineage>
        <taxon>Eukaryota</taxon>
        <taxon>Viridiplantae</taxon>
        <taxon>Streptophyta</taxon>
        <taxon>Embryophyta</taxon>
        <taxon>Tracheophyta</taxon>
        <taxon>Spermatophyta</taxon>
        <taxon>Magnoliopsida</taxon>
        <taxon>Liliopsida</taxon>
        <taxon>Zingiberales</taxon>
        <taxon>Musaceae</taxon>
        <taxon>Musa</taxon>
    </lineage>
</organism>